<comment type="similarity">
    <text evidence="1 6">Belongs to the peptidase S1B family.</text>
</comment>
<keyword evidence="5 6" id="KW-0720">Serine protease</keyword>
<evidence type="ECO:0000256" key="5">
    <source>
        <dbReference type="ARBA" id="ARBA00022825"/>
    </source>
</evidence>
<dbReference type="PROSITE" id="PS00134">
    <property type="entry name" value="TRYPSIN_HIS"/>
    <property type="match status" value="1"/>
</dbReference>
<gene>
    <name evidence="8" type="ORF">KB874_16885</name>
</gene>
<dbReference type="InterPro" id="IPR001254">
    <property type="entry name" value="Trypsin_dom"/>
</dbReference>
<dbReference type="GO" id="GO:0006508">
    <property type="term" value="P:proteolysis"/>
    <property type="evidence" value="ECO:0007669"/>
    <property type="project" value="UniProtKB-KW"/>
</dbReference>
<proteinExistence type="inferred from homology"/>
<evidence type="ECO:0000259" key="7">
    <source>
        <dbReference type="PROSITE" id="PS50240"/>
    </source>
</evidence>
<evidence type="ECO:0000313" key="8">
    <source>
        <dbReference type="EMBL" id="MBS0125760.1"/>
    </source>
</evidence>
<dbReference type="PROSITE" id="PS50240">
    <property type="entry name" value="TRYPSIN_DOM"/>
    <property type="match status" value="1"/>
</dbReference>
<evidence type="ECO:0000256" key="4">
    <source>
        <dbReference type="ARBA" id="ARBA00022801"/>
    </source>
</evidence>
<dbReference type="AlphaFoldDB" id="A0A8J8B9P4"/>
<dbReference type="SUPFAM" id="SSF50494">
    <property type="entry name" value="Trypsin-like serine proteases"/>
    <property type="match status" value="1"/>
</dbReference>
<comment type="caution">
    <text evidence="8">The sequence shown here is derived from an EMBL/GenBank/DDBJ whole genome shotgun (WGS) entry which is preliminary data.</text>
</comment>
<reference evidence="8" key="1">
    <citation type="submission" date="2021-04" db="EMBL/GenBank/DDBJ databases">
        <authorList>
            <person name="Yoon J."/>
        </authorList>
    </citation>
    <scope>NUCLEOTIDE SEQUENCE</scope>
    <source>
        <strain evidence="8">KMU-90</strain>
    </source>
</reference>
<feature type="chain" id="PRO_5035338802" description="Serine protease" evidence="6">
    <location>
        <begin position="19"/>
        <end position="263"/>
    </location>
</feature>
<dbReference type="InterPro" id="IPR050966">
    <property type="entry name" value="Glutamyl_endopeptidase"/>
</dbReference>
<evidence type="ECO:0000256" key="1">
    <source>
        <dbReference type="ARBA" id="ARBA00008764"/>
    </source>
</evidence>
<dbReference type="InterPro" id="IPR008256">
    <property type="entry name" value="Peptidase_S1B"/>
</dbReference>
<dbReference type="InterPro" id="IPR009003">
    <property type="entry name" value="Peptidase_S1_PA"/>
</dbReference>
<keyword evidence="9" id="KW-1185">Reference proteome</keyword>
<dbReference type="PANTHER" id="PTHR15462:SF8">
    <property type="entry name" value="SERINE PROTEASE"/>
    <property type="match status" value="1"/>
</dbReference>
<evidence type="ECO:0000256" key="3">
    <source>
        <dbReference type="ARBA" id="ARBA00022729"/>
    </source>
</evidence>
<name>A0A8J8B9P4_9RHOB</name>
<protein>
    <recommendedName>
        <fullName evidence="6">Serine protease</fullName>
        <ecNumber evidence="6">3.4.21.-</ecNumber>
    </recommendedName>
</protein>
<organism evidence="8 9">
    <name type="scientific">Thetidibacter halocola</name>
    <dbReference type="NCBI Taxonomy" id="2827239"/>
    <lineage>
        <taxon>Bacteria</taxon>
        <taxon>Pseudomonadati</taxon>
        <taxon>Pseudomonadota</taxon>
        <taxon>Alphaproteobacteria</taxon>
        <taxon>Rhodobacterales</taxon>
        <taxon>Roseobacteraceae</taxon>
        <taxon>Thetidibacter</taxon>
    </lineage>
</organism>
<feature type="signal peptide" evidence="6">
    <location>
        <begin position="1"/>
        <end position="18"/>
    </location>
</feature>
<keyword evidence="2 6" id="KW-0645">Protease</keyword>
<sequence>MRIIWGILFGCLATTAQAQGLFSLNSREDGRMWEAVGRLELAGEAFCTGALIDERLVLTAAHCIFDTTTGEPVPVEDLNFLAGWRNGRASAYRRVKRAVAHPDYDFLGPADSDRVRNDIALLELQLPIRNTTIRPFETDTRPELGDSVGVVSYRHDRSEAPNLQETCEVISRQDGILVLSCEVDFGASGSPVFSFADDGRPRIVSVVSAKATADGTPVSLGTALLEPLNEVRALLETAENPGAGLERLDAGTRRDTGAKFVKP</sequence>
<evidence type="ECO:0000256" key="2">
    <source>
        <dbReference type="ARBA" id="ARBA00022670"/>
    </source>
</evidence>
<keyword evidence="4 6" id="KW-0378">Hydrolase</keyword>
<dbReference type="GO" id="GO:0004252">
    <property type="term" value="F:serine-type endopeptidase activity"/>
    <property type="evidence" value="ECO:0007669"/>
    <property type="project" value="InterPro"/>
</dbReference>
<dbReference type="InterPro" id="IPR018114">
    <property type="entry name" value="TRYPSIN_HIS"/>
</dbReference>
<evidence type="ECO:0000256" key="6">
    <source>
        <dbReference type="RuleBase" id="RU004296"/>
    </source>
</evidence>
<dbReference type="PRINTS" id="PR00839">
    <property type="entry name" value="V8PROTEASE"/>
</dbReference>
<dbReference type="Pfam" id="PF00089">
    <property type="entry name" value="Trypsin"/>
    <property type="match status" value="1"/>
</dbReference>
<dbReference type="EMBL" id="JAGTUU010000007">
    <property type="protein sequence ID" value="MBS0125760.1"/>
    <property type="molecule type" value="Genomic_DNA"/>
</dbReference>
<evidence type="ECO:0000313" key="9">
    <source>
        <dbReference type="Proteomes" id="UP000681356"/>
    </source>
</evidence>
<dbReference type="EC" id="3.4.21.-" evidence="6"/>
<feature type="domain" description="Peptidase S1" evidence="7">
    <location>
        <begin position="3"/>
        <end position="263"/>
    </location>
</feature>
<dbReference type="Gene3D" id="2.40.10.10">
    <property type="entry name" value="Trypsin-like serine proteases"/>
    <property type="match status" value="2"/>
</dbReference>
<keyword evidence="3 6" id="KW-0732">Signal</keyword>
<accession>A0A8J8B9P4</accession>
<dbReference type="PANTHER" id="PTHR15462">
    <property type="entry name" value="SERINE PROTEASE"/>
    <property type="match status" value="1"/>
</dbReference>
<dbReference type="SMART" id="SM00020">
    <property type="entry name" value="Tryp_SPc"/>
    <property type="match status" value="1"/>
</dbReference>
<dbReference type="RefSeq" id="WP_212537728.1">
    <property type="nucleotide sequence ID" value="NZ_JAGTUU010000007.1"/>
</dbReference>
<dbReference type="InterPro" id="IPR043504">
    <property type="entry name" value="Peptidase_S1_PA_chymotrypsin"/>
</dbReference>
<dbReference type="Proteomes" id="UP000681356">
    <property type="component" value="Unassembled WGS sequence"/>
</dbReference>